<dbReference type="RefSeq" id="WP_058524228.1">
    <property type="nucleotide sequence ID" value="NZ_CAAAHV010000061.1"/>
</dbReference>
<name>A0A378JSM7_9GAMM</name>
<reference evidence="2 4" key="2">
    <citation type="submission" date="2018-06" db="EMBL/GenBank/DDBJ databases">
        <authorList>
            <consortium name="Pathogen Informatics"/>
            <person name="Doyle S."/>
        </authorList>
    </citation>
    <scope>NUCLEOTIDE SEQUENCE [LARGE SCALE GENOMIC DNA]</scope>
    <source>
        <strain evidence="2 4">NCTC12437</strain>
    </source>
</reference>
<dbReference type="InterPro" id="IPR047655">
    <property type="entry name" value="Transpos_IS630-like"/>
</dbReference>
<protein>
    <submittedName>
        <fullName evidence="2">Transposase and inactivated derivatives</fullName>
    </submittedName>
</protein>
<evidence type="ECO:0000313" key="1">
    <source>
        <dbReference type="EMBL" id="KTC69022.1"/>
    </source>
</evidence>
<keyword evidence="3" id="KW-1185">Reference proteome</keyword>
<organism evidence="2 4">
    <name type="scientific">Legionella birminghamensis</name>
    <dbReference type="NCBI Taxonomy" id="28083"/>
    <lineage>
        <taxon>Bacteria</taxon>
        <taxon>Pseudomonadati</taxon>
        <taxon>Pseudomonadota</taxon>
        <taxon>Gammaproteobacteria</taxon>
        <taxon>Legionellales</taxon>
        <taxon>Legionellaceae</taxon>
        <taxon>Legionella</taxon>
    </lineage>
</organism>
<evidence type="ECO:0000313" key="4">
    <source>
        <dbReference type="Proteomes" id="UP000255066"/>
    </source>
</evidence>
<dbReference type="EMBL" id="UGNW01000002">
    <property type="protein sequence ID" value="STX60990.1"/>
    <property type="molecule type" value="Genomic_DNA"/>
</dbReference>
<accession>A0A378JSM7</accession>
<gene>
    <name evidence="1" type="ORF">Lbir_2216</name>
    <name evidence="2" type="ORF">NCTC12437_03286</name>
</gene>
<dbReference type="AlphaFoldDB" id="A0A378JSM7"/>
<dbReference type="STRING" id="28083.Lbir_2216"/>
<dbReference type="NCBIfam" id="NF033545">
    <property type="entry name" value="transpos_IS630"/>
    <property type="match status" value="1"/>
</dbReference>
<dbReference type="InterPro" id="IPR009057">
    <property type="entry name" value="Homeodomain-like_sf"/>
</dbReference>
<evidence type="ECO:0000313" key="3">
    <source>
        <dbReference type="Proteomes" id="UP000054735"/>
    </source>
</evidence>
<dbReference type="EMBL" id="LNXT01000042">
    <property type="protein sequence ID" value="KTC69022.1"/>
    <property type="molecule type" value="Genomic_DNA"/>
</dbReference>
<proteinExistence type="predicted"/>
<sequence length="213" mass="24719">MPKAITAVITDAQKEELFKLRNSRTGKNTAERAHYVLLSSEGKSINKISEQMARNPHTVRCWIKRYLRYGISGLRDKSSRGRPNQLREEVRKQLNQLLEESPKKYGYQQSGWQINLLLDQLKKTIDSVSATTVKRALHEHGWVYKRFSKKPPINAPTKEEKAAHIEKMVATIEKQGLEHEIEVLFADESHFSNEPYVERGWFKRGEKKIGPHQ</sequence>
<dbReference type="Pfam" id="PF13565">
    <property type="entry name" value="HTH_32"/>
    <property type="match status" value="1"/>
</dbReference>
<reference evidence="1 3" key="1">
    <citation type="submission" date="2015-11" db="EMBL/GenBank/DDBJ databases">
        <title>Genomic analysis of 38 Legionella species identifies large and diverse effector repertoires.</title>
        <authorList>
            <person name="Burstein D."/>
            <person name="Amaro F."/>
            <person name="Zusman T."/>
            <person name="Lifshitz Z."/>
            <person name="Cohen O."/>
            <person name="Gilbert J.A."/>
            <person name="Pupko T."/>
            <person name="Shuman H.A."/>
            <person name="Segal G."/>
        </authorList>
    </citation>
    <scope>NUCLEOTIDE SEQUENCE [LARGE SCALE GENOMIC DNA]</scope>
    <source>
        <strain evidence="1 3">CDC#1407-AL-14</strain>
    </source>
</reference>
<dbReference type="OrthoDB" id="5644965at2"/>
<dbReference type="Proteomes" id="UP000255066">
    <property type="component" value="Unassembled WGS sequence"/>
</dbReference>
<evidence type="ECO:0000313" key="2">
    <source>
        <dbReference type="EMBL" id="STX60990.1"/>
    </source>
</evidence>
<dbReference type="SUPFAM" id="SSF46689">
    <property type="entry name" value="Homeodomain-like"/>
    <property type="match status" value="1"/>
</dbReference>
<dbReference type="Proteomes" id="UP000054735">
    <property type="component" value="Unassembled WGS sequence"/>
</dbReference>